<proteinExistence type="predicted"/>
<dbReference type="PANTHER" id="PTHR37574:SF1">
    <property type="entry name" value="LIPASE B"/>
    <property type="match status" value="1"/>
</dbReference>
<dbReference type="InterPro" id="IPR029058">
    <property type="entry name" value="AB_hydrolase_fold"/>
</dbReference>
<evidence type="ECO:0000313" key="1">
    <source>
        <dbReference type="EMBL" id="GFF13611.1"/>
    </source>
</evidence>
<comment type="caution">
    <text evidence="1">The sequence shown here is derived from an EMBL/GenBank/DDBJ whole genome shotgun (WGS) entry which is preliminary data.</text>
</comment>
<dbReference type="VEuPathDB" id="FungiDB:ATEG_04283"/>
<protein>
    <submittedName>
        <fullName evidence="1">Lipase</fullName>
    </submittedName>
</protein>
<dbReference type="Proteomes" id="UP000452235">
    <property type="component" value="Unassembled WGS sequence"/>
</dbReference>
<gene>
    <name evidence="1" type="ORF">ATEIFO6365_0002072200</name>
</gene>
<dbReference type="SUPFAM" id="SSF53474">
    <property type="entry name" value="alpha/beta-Hydrolases"/>
    <property type="match status" value="1"/>
</dbReference>
<dbReference type="Gene3D" id="3.40.50.1820">
    <property type="entry name" value="alpha/beta hydrolase"/>
    <property type="match status" value="1"/>
</dbReference>
<dbReference type="PANTHER" id="PTHR37574">
    <property type="entry name" value="LIPASE B"/>
    <property type="match status" value="1"/>
</dbReference>
<dbReference type="OrthoDB" id="4605274at2759"/>
<evidence type="ECO:0000313" key="2">
    <source>
        <dbReference type="Proteomes" id="UP000452235"/>
    </source>
</evidence>
<accession>A0A5M3Z734</accession>
<dbReference type="InterPro" id="IPR053228">
    <property type="entry name" value="Stereospecific_Lipase"/>
</dbReference>
<keyword evidence="2" id="KW-1185">Reference proteome</keyword>
<sequence>MRFQSHLFVCLLVGTASIFGASAVAVSRDSMSPAPGEDLMTILSHGANDVSLGDRRLSSTLASIVSNLTAIDPSTSSKDISLQTTQRKLDAIFANGPWDIITAANAITAAGLIPADILSLLNGYLNSSLNSAHNENPAPPNLNIYPRKAAGDAPYSVAENDLRSAIHIPSSFSYGKNGKKPLILVPGTACPAGTTFSFNFARFSAAAPNADVVWINIPRASLNDAQLNAEYVAYAVHYIAGLSSSHVATLGWSQGNLNIQWALKYWPSTRAVVDDFIAMSPDFHGTVVRDLACPLLGTLACTPSLWQQGWDTEFIQTIRKDDGNSAYVPTTTIYSAFDEIVEPMSGPNASAILDSSRGVNVTNNHLQTICPFKTAGGVYTHEGVLYNPLAWQLAADAFNHDGPGQIERLDLDSVCAQALAPGLGVADVLGTHGVLLVAAANLLAYMPKTSKEPNIVGYAMGL</sequence>
<reference evidence="1 2" key="1">
    <citation type="submission" date="2020-01" db="EMBL/GenBank/DDBJ databases">
        <title>Aspergillus terreus IFO 6365 whole genome shotgun sequence.</title>
        <authorList>
            <person name="Kanamasa S."/>
            <person name="Takahashi H."/>
        </authorList>
    </citation>
    <scope>NUCLEOTIDE SEQUENCE [LARGE SCALE GENOMIC DNA]</scope>
    <source>
        <strain evidence="1 2">IFO 6365</strain>
    </source>
</reference>
<organism evidence="1 2">
    <name type="scientific">Aspergillus terreus</name>
    <dbReference type="NCBI Taxonomy" id="33178"/>
    <lineage>
        <taxon>Eukaryota</taxon>
        <taxon>Fungi</taxon>
        <taxon>Dikarya</taxon>
        <taxon>Ascomycota</taxon>
        <taxon>Pezizomycotina</taxon>
        <taxon>Eurotiomycetes</taxon>
        <taxon>Eurotiomycetidae</taxon>
        <taxon>Eurotiales</taxon>
        <taxon>Aspergillaceae</taxon>
        <taxon>Aspergillus</taxon>
        <taxon>Aspergillus subgen. Circumdati</taxon>
    </lineage>
</organism>
<name>A0A5M3Z734_ASPTE</name>
<dbReference type="EMBL" id="BLJY01000002">
    <property type="protein sequence ID" value="GFF13611.1"/>
    <property type="molecule type" value="Genomic_DNA"/>
</dbReference>
<dbReference type="AlphaFoldDB" id="A0A5M3Z734"/>